<dbReference type="Gene3D" id="3.30.565.10">
    <property type="entry name" value="Histidine kinase-like ATPase, C-terminal domain"/>
    <property type="match status" value="1"/>
</dbReference>
<dbReference type="InterPro" id="IPR003661">
    <property type="entry name" value="HisK_dim/P_dom"/>
</dbReference>
<dbReference type="Gene3D" id="1.10.287.130">
    <property type="match status" value="1"/>
</dbReference>
<organism evidence="18 19">
    <name type="scientific">Phyllobacterium myrsinacearum</name>
    <dbReference type="NCBI Taxonomy" id="28101"/>
    <lineage>
        <taxon>Bacteria</taxon>
        <taxon>Pseudomonadati</taxon>
        <taxon>Pseudomonadota</taxon>
        <taxon>Alphaproteobacteria</taxon>
        <taxon>Hyphomicrobiales</taxon>
        <taxon>Phyllobacteriaceae</taxon>
        <taxon>Phyllobacterium</taxon>
    </lineage>
</organism>
<evidence type="ECO:0000256" key="9">
    <source>
        <dbReference type="ARBA" id="ARBA00022741"/>
    </source>
</evidence>
<dbReference type="GO" id="GO:0005524">
    <property type="term" value="F:ATP binding"/>
    <property type="evidence" value="ECO:0007669"/>
    <property type="project" value="UniProtKB-KW"/>
</dbReference>
<sequence length="419" mass="45622">MNSLRNRIALLLFLAIVTVVLLATLTAVTVLRGPPPEAVLSPVIQRIAPIIRTIEANPASAASQEFAVRPMQAAGFDDRRLSGMFMRELGQAGLVRTVLVTRNAGRQGLAASIRLETGMWLIVDVPDMTPHTWWILTGWITLITLGSTAVAVFAASKITKPLLLLDNAVTAVRADGTLPHVPETGSQEVRATAQTINRLSERLKTATESRMRLIAAAGHDMRTPMTRMRLRAEFLPDDPDRQKWLNDLEELNNIADSAISLVREETVKDTFGSTRLDLTIQEIAEELSSMDMKVNVQGLAPLSIAASPLALKRALRNLIINGATHGNGADIAVEQRQRTAVITIKDNGPGIPPELLDKVFEPFFRADKSRRKTVFGAGLGLAIAKEIIERFGGTVIITNRKPSGLLQTVSFTIETLSQA</sequence>
<evidence type="ECO:0000313" key="19">
    <source>
        <dbReference type="Proteomes" id="UP000549052"/>
    </source>
</evidence>
<reference evidence="18 19" key="1">
    <citation type="submission" date="2020-07" db="EMBL/GenBank/DDBJ databases">
        <title>Genomic Encyclopedia of Type Strains, Phase IV (KMG-V): Genome sequencing to study the core and pangenomes of soil and plant-associated prokaryotes.</title>
        <authorList>
            <person name="Whitman W."/>
        </authorList>
    </citation>
    <scope>NUCLEOTIDE SEQUENCE [LARGE SCALE GENOMIC DNA]</scope>
    <source>
        <strain evidence="18 19">AN3</strain>
    </source>
</reference>
<keyword evidence="13" id="KW-0902">Two-component regulatory system</keyword>
<evidence type="ECO:0000256" key="1">
    <source>
        <dbReference type="ARBA" id="ARBA00000085"/>
    </source>
</evidence>
<dbReference type="AlphaFoldDB" id="A0A839EJD3"/>
<dbReference type="CDD" id="cd00082">
    <property type="entry name" value="HisKA"/>
    <property type="match status" value="1"/>
</dbReference>
<evidence type="ECO:0000259" key="16">
    <source>
        <dbReference type="PROSITE" id="PS50109"/>
    </source>
</evidence>
<evidence type="ECO:0000256" key="6">
    <source>
        <dbReference type="ARBA" id="ARBA00022553"/>
    </source>
</evidence>
<dbReference type="Proteomes" id="UP000549052">
    <property type="component" value="Unassembled WGS sequence"/>
</dbReference>
<keyword evidence="4" id="KW-1003">Cell membrane</keyword>
<evidence type="ECO:0000256" key="2">
    <source>
        <dbReference type="ARBA" id="ARBA00004429"/>
    </source>
</evidence>
<keyword evidence="19" id="KW-1185">Reference proteome</keyword>
<proteinExistence type="predicted"/>
<dbReference type="EC" id="2.7.13.3" evidence="3"/>
<keyword evidence="9" id="KW-0547">Nucleotide-binding</keyword>
<evidence type="ECO:0000256" key="13">
    <source>
        <dbReference type="ARBA" id="ARBA00023012"/>
    </source>
</evidence>
<gene>
    <name evidence="18" type="ORF">FHW16_003820</name>
</gene>
<feature type="domain" description="HAMP" evidence="17">
    <location>
        <begin position="156"/>
        <end position="208"/>
    </location>
</feature>
<dbReference type="CDD" id="cd00075">
    <property type="entry name" value="HATPase"/>
    <property type="match status" value="1"/>
</dbReference>
<dbReference type="GO" id="GO:0000155">
    <property type="term" value="F:phosphorelay sensor kinase activity"/>
    <property type="evidence" value="ECO:0007669"/>
    <property type="project" value="InterPro"/>
</dbReference>
<feature type="transmembrane region" description="Helical" evidence="15">
    <location>
        <begin position="133"/>
        <end position="155"/>
    </location>
</feature>
<protein>
    <recommendedName>
        <fullName evidence="3">histidine kinase</fullName>
        <ecNumber evidence="3">2.7.13.3</ecNumber>
    </recommendedName>
</protein>
<keyword evidence="11" id="KW-0067">ATP-binding</keyword>
<dbReference type="Pfam" id="PF02518">
    <property type="entry name" value="HATPase_c"/>
    <property type="match status" value="1"/>
</dbReference>
<keyword evidence="8 15" id="KW-0812">Transmembrane</keyword>
<keyword evidence="10 18" id="KW-0418">Kinase</keyword>
<evidence type="ECO:0000256" key="3">
    <source>
        <dbReference type="ARBA" id="ARBA00012438"/>
    </source>
</evidence>
<evidence type="ECO:0000256" key="10">
    <source>
        <dbReference type="ARBA" id="ARBA00022777"/>
    </source>
</evidence>
<dbReference type="SUPFAM" id="SSF55874">
    <property type="entry name" value="ATPase domain of HSP90 chaperone/DNA topoisomerase II/histidine kinase"/>
    <property type="match status" value="1"/>
</dbReference>
<evidence type="ECO:0000256" key="5">
    <source>
        <dbReference type="ARBA" id="ARBA00022519"/>
    </source>
</evidence>
<dbReference type="InterPro" id="IPR036890">
    <property type="entry name" value="HATPase_C_sf"/>
</dbReference>
<keyword evidence="14 15" id="KW-0472">Membrane</keyword>
<name>A0A839EJD3_9HYPH</name>
<dbReference type="EMBL" id="JACGXN010000006">
    <property type="protein sequence ID" value="MBA8880101.1"/>
    <property type="molecule type" value="Genomic_DNA"/>
</dbReference>
<keyword evidence="7" id="KW-0808">Transferase</keyword>
<evidence type="ECO:0000256" key="14">
    <source>
        <dbReference type="ARBA" id="ARBA00023136"/>
    </source>
</evidence>
<dbReference type="PROSITE" id="PS50109">
    <property type="entry name" value="HIS_KIN"/>
    <property type="match status" value="1"/>
</dbReference>
<feature type="domain" description="Histidine kinase" evidence="16">
    <location>
        <begin position="216"/>
        <end position="415"/>
    </location>
</feature>
<dbReference type="GO" id="GO:0005886">
    <property type="term" value="C:plasma membrane"/>
    <property type="evidence" value="ECO:0007669"/>
    <property type="project" value="UniProtKB-SubCell"/>
</dbReference>
<accession>A0A839EJD3</accession>
<comment type="catalytic activity">
    <reaction evidence="1">
        <text>ATP + protein L-histidine = ADP + protein N-phospho-L-histidine.</text>
        <dbReference type="EC" id="2.7.13.3"/>
    </reaction>
</comment>
<dbReference type="InterPro" id="IPR036097">
    <property type="entry name" value="HisK_dim/P_sf"/>
</dbReference>
<dbReference type="SUPFAM" id="SSF47384">
    <property type="entry name" value="Homodimeric domain of signal transducing histidine kinase"/>
    <property type="match status" value="1"/>
</dbReference>
<dbReference type="InterPro" id="IPR003660">
    <property type="entry name" value="HAMP_dom"/>
</dbReference>
<dbReference type="SMART" id="SM00304">
    <property type="entry name" value="HAMP"/>
    <property type="match status" value="1"/>
</dbReference>
<dbReference type="RefSeq" id="WP_182550758.1">
    <property type="nucleotide sequence ID" value="NZ_JACGXN010000006.1"/>
</dbReference>
<dbReference type="SMART" id="SM00387">
    <property type="entry name" value="HATPase_c"/>
    <property type="match status" value="1"/>
</dbReference>
<dbReference type="InterPro" id="IPR003594">
    <property type="entry name" value="HATPase_dom"/>
</dbReference>
<evidence type="ECO:0000256" key="12">
    <source>
        <dbReference type="ARBA" id="ARBA00022989"/>
    </source>
</evidence>
<evidence type="ECO:0000256" key="11">
    <source>
        <dbReference type="ARBA" id="ARBA00022840"/>
    </source>
</evidence>
<evidence type="ECO:0000313" key="18">
    <source>
        <dbReference type="EMBL" id="MBA8880101.1"/>
    </source>
</evidence>
<keyword evidence="6" id="KW-0597">Phosphoprotein</keyword>
<dbReference type="PRINTS" id="PR00344">
    <property type="entry name" value="BCTRLSENSOR"/>
</dbReference>
<evidence type="ECO:0000256" key="15">
    <source>
        <dbReference type="SAM" id="Phobius"/>
    </source>
</evidence>
<dbReference type="InterPro" id="IPR005467">
    <property type="entry name" value="His_kinase_dom"/>
</dbReference>
<evidence type="ECO:0000259" key="17">
    <source>
        <dbReference type="PROSITE" id="PS50885"/>
    </source>
</evidence>
<comment type="subcellular location">
    <subcellularLocation>
        <location evidence="2">Cell inner membrane</location>
        <topology evidence="2">Multi-pass membrane protein</topology>
    </subcellularLocation>
</comment>
<dbReference type="InterPro" id="IPR050980">
    <property type="entry name" value="2C_sensor_his_kinase"/>
</dbReference>
<comment type="caution">
    <text evidence="18">The sequence shown here is derived from an EMBL/GenBank/DDBJ whole genome shotgun (WGS) entry which is preliminary data.</text>
</comment>
<evidence type="ECO:0000256" key="8">
    <source>
        <dbReference type="ARBA" id="ARBA00022692"/>
    </source>
</evidence>
<evidence type="ECO:0000256" key="4">
    <source>
        <dbReference type="ARBA" id="ARBA00022475"/>
    </source>
</evidence>
<keyword evidence="5" id="KW-0997">Cell inner membrane</keyword>
<dbReference type="PANTHER" id="PTHR44936">
    <property type="entry name" value="SENSOR PROTEIN CREC"/>
    <property type="match status" value="1"/>
</dbReference>
<dbReference type="InterPro" id="IPR004358">
    <property type="entry name" value="Sig_transdc_His_kin-like_C"/>
</dbReference>
<keyword evidence="12 15" id="KW-1133">Transmembrane helix</keyword>
<dbReference type="PROSITE" id="PS50885">
    <property type="entry name" value="HAMP"/>
    <property type="match status" value="1"/>
</dbReference>
<evidence type="ECO:0000256" key="7">
    <source>
        <dbReference type="ARBA" id="ARBA00022679"/>
    </source>
</evidence>
<dbReference type="PANTHER" id="PTHR44936:SF5">
    <property type="entry name" value="SENSOR HISTIDINE KINASE ENVZ"/>
    <property type="match status" value="1"/>
</dbReference>